<dbReference type="SUPFAM" id="SSF51905">
    <property type="entry name" value="FAD/NAD(P)-binding domain"/>
    <property type="match status" value="1"/>
</dbReference>
<evidence type="ECO:0000259" key="1">
    <source>
        <dbReference type="Pfam" id="PF01266"/>
    </source>
</evidence>
<dbReference type="PANTHER" id="PTHR13847">
    <property type="entry name" value="SARCOSINE DEHYDROGENASE-RELATED"/>
    <property type="match status" value="1"/>
</dbReference>
<dbReference type="OrthoDB" id="9794226at2"/>
<keyword evidence="3" id="KW-1185">Reference proteome</keyword>
<dbReference type="Gene3D" id="3.50.50.60">
    <property type="entry name" value="FAD/NAD(P)-binding domain"/>
    <property type="match status" value="2"/>
</dbReference>
<dbReference type="Pfam" id="PF01266">
    <property type="entry name" value="DAO"/>
    <property type="match status" value="1"/>
</dbReference>
<protein>
    <submittedName>
        <fullName evidence="2">D-amino-acid dehydrogenase</fullName>
    </submittedName>
</protein>
<reference evidence="2 3" key="1">
    <citation type="submission" date="2017-04" db="EMBL/GenBank/DDBJ databases">
        <authorList>
            <person name="Afonso C.L."/>
            <person name="Miller P.J."/>
            <person name="Scott M.A."/>
            <person name="Spackman E."/>
            <person name="Goraichik I."/>
            <person name="Dimitrov K.M."/>
            <person name="Suarez D.L."/>
            <person name="Swayne D.E."/>
        </authorList>
    </citation>
    <scope>NUCLEOTIDE SEQUENCE [LARGE SCALE GENOMIC DNA]</scope>
    <source>
        <strain evidence="2 3">DSM 26133</strain>
    </source>
</reference>
<gene>
    <name evidence="2" type="ORF">SAMN04488029_2001</name>
</gene>
<dbReference type="RefSeq" id="WP_139793824.1">
    <property type="nucleotide sequence ID" value="NZ_FWYF01000002.1"/>
</dbReference>
<dbReference type="Gene3D" id="3.30.9.10">
    <property type="entry name" value="D-Amino Acid Oxidase, subunit A, domain 2"/>
    <property type="match status" value="1"/>
</dbReference>
<name>A0A1W2GCP0_REIFA</name>
<dbReference type="EMBL" id="FWYF01000002">
    <property type="protein sequence ID" value="SMD34430.1"/>
    <property type="molecule type" value="Genomic_DNA"/>
</dbReference>
<organism evidence="2 3">
    <name type="scientific">Reichenbachiella faecimaris</name>
    <dbReference type="NCBI Taxonomy" id="692418"/>
    <lineage>
        <taxon>Bacteria</taxon>
        <taxon>Pseudomonadati</taxon>
        <taxon>Bacteroidota</taxon>
        <taxon>Cytophagia</taxon>
        <taxon>Cytophagales</taxon>
        <taxon>Reichenbachiellaceae</taxon>
        <taxon>Reichenbachiella</taxon>
    </lineage>
</organism>
<dbReference type="Proteomes" id="UP000192472">
    <property type="component" value="Unassembled WGS sequence"/>
</dbReference>
<dbReference type="SUPFAM" id="SSF54373">
    <property type="entry name" value="FAD-linked reductases, C-terminal domain"/>
    <property type="match status" value="1"/>
</dbReference>
<dbReference type="STRING" id="692418.SAMN04488029_2001"/>
<dbReference type="InterPro" id="IPR036188">
    <property type="entry name" value="FAD/NAD-bd_sf"/>
</dbReference>
<feature type="domain" description="FAD dependent oxidoreductase" evidence="1">
    <location>
        <begin position="2"/>
        <end position="394"/>
    </location>
</feature>
<proteinExistence type="predicted"/>
<dbReference type="AlphaFoldDB" id="A0A1W2GCP0"/>
<dbReference type="GO" id="GO:0005737">
    <property type="term" value="C:cytoplasm"/>
    <property type="evidence" value="ECO:0007669"/>
    <property type="project" value="TreeGrafter"/>
</dbReference>
<evidence type="ECO:0000313" key="2">
    <source>
        <dbReference type="EMBL" id="SMD34430.1"/>
    </source>
</evidence>
<accession>A0A1W2GCP0</accession>
<dbReference type="InterPro" id="IPR006076">
    <property type="entry name" value="FAD-dep_OxRdtase"/>
</dbReference>
<evidence type="ECO:0000313" key="3">
    <source>
        <dbReference type="Proteomes" id="UP000192472"/>
    </source>
</evidence>
<sequence>MKIAIVGSGMIGLCSAYYLNKQGYEVTVIDEGDGSNNCSFGNAGFFSPSHMVPLASPGIVAQGLKWMTNPESPFYIKPSLDVNLAKWSWQFFRASTKKRVNQAVPILNQMLMESRTLIEEILANTKIDAGFDNKGLLMYCKSQHVLDEEAEIAELARQYGQAVDILSSSQAEKLNPGFEIDTVGAVHFKNDAWFTPNSFMSGFQQYLKTQGVAFQFNTKVLDAEKNHGHIKTLLTEKGKIEADQFVIATGSWTAKFLKQLGIKILLQGGKGYSFEVKDTPVLPKTASILTEARVAVTPMQHGLRFAGTMEVNGLDLSINPRRVLGIQKSIPDYFPQFNQDSFADVKPWAGLRPCSPDGMPYIGKTKKFDNLIVATGHAMLGISLGPVTGQLVCEIAQENTPHLDDTLLAVERYS</sequence>